<protein>
    <recommendedName>
        <fullName evidence="2">DUF4202 domain-containing protein</fullName>
    </recommendedName>
</protein>
<dbReference type="PANTHER" id="PTHR41729">
    <property type="entry name" value="GLUTAMYL-TRNA SYNTHETASE"/>
    <property type="match status" value="1"/>
</dbReference>
<evidence type="ECO:0008006" key="2">
    <source>
        <dbReference type="Google" id="ProtNLM"/>
    </source>
</evidence>
<gene>
    <name evidence="1" type="ORF">MNBD_NITROSPIRAE01-544</name>
</gene>
<organism evidence="1">
    <name type="scientific">hydrothermal vent metagenome</name>
    <dbReference type="NCBI Taxonomy" id="652676"/>
    <lineage>
        <taxon>unclassified sequences</taxon>
        <taxon>metagenomes</taxon>
        <taxon>ecological metagenomes</taxon>
    </lineage>
</organism>
<dbReference type="InterPro" id="IPR025255">
    <property type="entry name" value="DUF4202"/>
</dbReference>
<name>A0A3B1D5C6_9ZZZZ</name>
<dbReference type="EMBL" id="UOGF01000074">
    <property type="protein sequence ID" value="VAX31364.1"/>
    <property type="molecule type" value="Genomic_DNA"/>
</dbReference>
<accession>A0A3B1D5C6</accession>
<reference evidence="1" key="1">
    <citation type="submission" date="2018-06" db="EMBL/GenBank/DDBJ databases">
        <authorList>
            <person name="Zhirakovskaya E."/>
        </authorList>
    </citation>
    <scope>NUCLEOTIDE SEQUENCE</scope>
</reference>
<dbReference type="PANTHER" id="PTHR41729:SF1">
    <property type="entry name" value="GLUTAMYL-TRNA SYNTHETASE"/>
    <property type="match status" value="1"/>
</dbReference>
<evidence type="ECO:0000313" key="1">
    <source>
        <dbReference type="EMBL" id="VAX31364.1"/>
    </source>
</evidence>
<dbReference type="Pfam" id="PF13875">
    <property type="entry name" value="DUF4202"/>
    <property type="match status" value="1"/>
</dbReference>
<dbReference type="AlphaFoldDB" id="A0A3B1D5C6"/>
<sequence length="196" mass="22561">MIESAQFKAAIKCFDNLNRQDPNHELFEAEQIPKELLYAKRMSACLLRIAPDASEALQLAARSQHIARWKIPRSEYPMDRKGYLKWRTTLNRFHAETATEILREVGYDNEILKRVEGLLLKKHLKDNPEMQTMEDVICVVFLESYFSDFSSTLDEKKMIPIIQKTWLKMTTKGHEAALGLALPPKASALIQKALSK</sequence>
<proteinExistence type="predicted"/>